<evidence type="ECO:0000313" key="2">
    <source>
        <dbReference type="EMBL" id="KAH3850190.1"/>
    </source>
</evidence>
<dbReference type="AlphaFoldDB" id="A0A9D4L1N0"/>
<accession>A0A9D4L1N0</accession>
<dbReference type="Proteomes" id="UP000828390">
    <property type="component" value="Unassembled WGS sequence"/>
</dbReference>
<dbReference type="EMBL" id="JAIWYP010000003">
    <property type="protein sequence ID" value="KAH3850190.1"/>
    <property type="molecule type" value="Genomic_DNA"/>
</dbReference>
<reference evidence="2" key="2">
    <citation type="submission" date="2020-11" db="EMBL/GenBank/DDBJ databases">
        <authorList>
            <person name="McCartney M.A."/>
            <person name="Auch B."/>
            <person name="Kono T."/>
            <person name="Mallez S."/>
            <person name="Becker A."/>
            <person name="Gohl D.M."/>
            <person name="Silverstein K.A.T."/>
            <person name="Koren S."/>
            <person name="Bechman K.B."/>
            <person name="Herman A."/>
            <person name="Abrahante J.E."/>
            <person name="Garbe J."/>
        </authorList>
    </citation>
    <scope>NUCLEOTIDE SEQUENCE</scope>
    <source>
        <strain evidence="2">Duluth1</strain>
        <tissue evidence="2">Whole animal</tissue>
    </source>
</reference>
<reference evidence="2" key="1">
    <citation type="journal article" date="2019" name="bioRxiv">
        <title>The Genome of the Zebra Mussel, Dreissena polymorpha: A Resource for Invasive Species Research.</title>
        <authorList>
            <person name="McCartney M.A."/>
            <person name="Auch B."/>
            <person name="Kono T."/>
            <person name="Mallez S."/>
            <person name="Zhang Y."/>
            <person name="Obille A."/>
            <person name="Becker A."/>
            <person name="Abrahante J.E."/>
            <person name="Garbe J."/>
            <person name="Badalamenti J.P."/>
            <person name="Herman A."/>
            <person name="Mangelson H."/>
            <person name="Liachko I."/>
            <person name="Sullivan S."/>
            <person name="Sone E.D."/>
            <person name="Koren S."/>
            <person name="Silverstein K.A.T."/>
            <person name="Beckman K.B."/>
            <person name="Gohl D.M."/>
        </authorList>
    </citation>
    <scope>NUCLEOTIDE SEQUENCE</scope>
    <source>
        <strain evidence="2">Duluth1</strain>
        <tissue evidence="2">Whole animal</tissue>
    </source>
</reference>
<protein>
    <submittedName>
        <fullName evidence="2">Uncharacterized protein</fullName>
    </submittedName>
</protein>
<evidence type="ECO:0000256" key="1">
    <source>
        <dbReference type="SAM" id="MobiDB-lite"/>
    </source>
</evidence>
<organism evidence="2 3">
    <name type="scientific">Dreissena polymorpha</name>
    <name type="common">Zebra mussel</name>
    <name type="synonym">Mytilus polymorpha</name>
    <dbReference type="NCBI Taxonomy" id="45954"/>
    <lineage>
        <taxon>Eukaryota</taxon>
        <taxon>Metazoa</taxon>
        <taxon>Spiralia</taxon>
        <taxon>Lophotrochozoa</taxon>
        <taxon>Mollusca</taxon>
        <taxon>Bivalvia</taxon>
        <taxon>Autobranchia</taxon>
        <taxon>Heteroconchia</taxon>
        <taxon>Euheterodonta</taxon>
        <taxon>Imparidentia</taxon>
        <taxon>Neoheterodontei</taxon>
        <taxon>Myida</taxon>
        <taxon>Dreissenoidea</taxon>
        <taxon>Dreissenidae</taxon>
        <taxon>Dreissena</taxon>
    </lineage>
</organism>
<feature type="region of interest" description="Disordered" evidence="1">
    <location>
        <begin position="1"/>
        <end position="27"/>
    </location>
</feature>
<proteinExistence type="predicted"/>
<name>A0A9D4L1N0_DREPO</name>
<sequence length="58" mass="6956">MSLLSGEVQVSVSRERSKRKRQRTAKDPQLEKVMIDWFYQKRSDWGQSFKAKPRPSMR</sequence>
<gene>
    <name evidence="2" type="ORF">DPMN_092596</name>
</gene>
<comment type="caution">
    <text evidence="2">The sequence shown here is derived from an EMBL/GenBank/DDBJ whole genome shotgun (WGS) entry which is preliminary data.</text>
</comment>
<evidence type="ECO:0000313" key="3">
    <source>
        <dbReference type="Proteomes" id="UP000828390"/>
    </source>
</evidence>
<keyword evidence="3" id="KW-1185">Reference proteome</keyword>